<evidence type="ECO:0000313" key="3">
    <source>
        <dbReference type="Proteomes" id="UP001597094"/>
    </source>
</evidence>
<dbReference type="Proteomes" id="UP001597094">
    <property type="component" value="Unassembled WGS sequence"/>
</dbReference>
<dbReference type="RefSeq" id="WP_377533329.1">
    <property type="nucleotide sequence ID" value="NZ_JBHTLD010000588.1"/>
</dbReference>
<sequence length="169" mass="19213">AIAIYFLLQRKIKLKLFLVSLFLFSLSLVYIIPKVSAHIKSDIENYTSVVTRSSAFVNSFYVAAFYPLGTGGLYYVYFIEHLKAPVDLISSLTGGKADEILTWGTRKNGDKNISPASELGQWTIMLGIPGFLLFFYFYLYLLKYSSINKFLLLGMLYFFITGLFIETLT</sequence>
<accession>A0ABW3SVL8</accession>
<keyword evidence="1" id="KW-1133">Transmembrane helix</keyword>
<keyword evidence="3" id="KW-1185">Reference proteome</keyword>
<comment type="caution">
    <text evidence="2">The sequence shown here is derived from an EMBL/GenBank/DDBJ whole genome shotgun (WGS) entry which is preliminary data.</text>
</comment>
<feature type="transmembrane region" description="Helical" evidence="1">
    <location>
        <begin position="150"/>
        <end position="168"/>
    </location>
</feature>
<feature type="transmembrane region" description="Helical" evidence="1">
    <location>
        <begin position="12"/>
        <end position="32"/>
    </location>
</feature>
<feature type="transmembrane region" description="Helical" evidence="1">
    <location>
        <begin position="119"/>
        <end position="138"/>
    </location>
</feature>
<keyword evidence="1" id="KW-0812">Transmembrane</keyword>
<proteinExistence type="predicted"/>
<feature type="non-terminal residue" evidence="2">
    <location>
        <position position="169"/>
    </location>
</feature>
<organism evidence="2 3">
    <name type="scientific">Pontibacter rugosus</name>
    <dbReference type="NCBI Taxonomy" id="1745966"/>
    <lineage>
        <taxon>Bacteria</taxon>
        <taxon>Pseudomonadati</taxon>
        <taxon>Bacteroidota</taxon>
        <taxon>Cytophagia</taxon>
        <taxon>Cytophagales</taxon>
        <taxon>Hymenobacteraceae</taxon>
        <taxon>Pontibacter</taxon>
    </lineage>
</organism>
<keyword evidence="1" id="KW-0472">Membrane</keyword>
<feature type="non-terminal residue" evidence="2">
    <location>
        <position position="1"/>
    </location>
</feature>
<evidence type="ECO:0008006" key="4">
    <source>
        <dbReference type="Google" id="ProtNLM"/>
    </source>
</evidence>
<dbReference type="EMBL" id="JBHTLD010000588">
    <property type="protein sequence ID" value="MFD1188939.1"/>
    <property type="molecule type" value="Genomic_DNA"/>
</dbReference>
<reference evidence="3" key="1">
    <citation type="journal article" date="2019" name="Int. J. Syst. Evol. Microbiol.">
        <title>The Global Catalogue of Microorganisms (GCM) 10K type strain sequencing project: providing services to taxonomists for standard genome sequencing and annotation.</title>
        <authorList>
            <consortium name="The Broad Institute Genomics Platform"/>
            <consortium name="The Broad Institute Genome Sequencing Center for Infectious Disease"/>
            <person name="Wu L."/>
            <person name="Ma J."/>
        </authorList>
    </citation>
    <scope>NUCLEOTIDE SEQUENCE [LARGE SCALE GENOMIC DNA]</scope>
    <source>
        <strain evidence="3">JCM 31319</strain>
    </source>
</reference>
<gene>
    <name evidence="2" type="ORF">ACFQ2O_22640</name>
</gene>
<name>A0ABW3SVL8_9BACT</name>
<protein>
    <recommendedName>
        <fullName evidence="4">Oligosaccharide repeat unit polymerase</fullName>
    </recommendedName>
</protein>
<evidence type="ECO:0000256" key="1">
    <source>
        <dbReference type="SAM" id="Phobius"/>
    </source>
</evidence>
<evidence type="ECO:0000313" key="2">
    <source>
        <dbReference type="EMBL" id="MFD1188939.1"/>
    </source>
</evidence>